<feature type="non-terminal residue" evidence="2">
    <location>
        <position position="229"/>
    </location>
</feature>
<reference evidence="2 3" key="1">
    <citation type="submission" date="2021-06" db="EMBL/GenBank/DDBJ databases">
        <authorList>
            <person name="Kallberg Y."/>
            <person name="Tangrot J."/>
            <person name="Rosling A."/>
        </authorList>
    </citation>
    <scope>NUCLEOTIDE SEQUENCE [LARGE SCALE GENOMIC DNA]</scope>
    <source>
        <strain evidence="2 3">120-4 pot B 10/14</strain>
    </source>
</reference>
<feature type="signal peptide" evidence="1">
    <location>
        <begin position="1"/>
        <end position="20"/>
    </location>
</feature>
<keyword evidence="3" id="KW-1185">Reference proteome</keyword>
<proteinExistence type="predicted"/>
<sequence length="229" mass="26088">MRLNYLTSFIFVLFALSAHSRTNECQKAIDDYNSGVEYINYTDVKTCYESNPFNQTNANEYAVEDLIAEMRDSHTAFSTTNYSTFYFYQEFSMYSVIKPDGTQQIKVFDDSIDPSTIDCQVIYIDGKPAIDVITEFARNHVQESRDLSVRFNYALASLAFGDRDFRIFGQAFTLRTQLPTGSSTSYTLNCSDRISNITKAWRVPTGASINTFFAPISSKYKSSYINETS</sequence>
<evidence type="ECO:0000256" key="1">
    <source>
        <dbReference type="SAM" id="SignalP"/>
    </source>
</evidence>
<dbReference type="Proteomes" id="UP000789901">
    <property type="component" value="Unassembled WGS sequence"/>
</dbReference>
<dbReference type="EMBL" id="CAJVQB010050608">
    <property type="protein sequence ID" value="CAG8835004.1"/>
    <property type="molecule type" value="Genomic_DNA"/>
</dbReference>
<name>A0ABN7WL43_GIGMA</name>
<organism evidence="2 3">
    <name type="scientific">Gigaspora margarita</name>
    <dbReference type="NCBI Taxonomy" id="4874"/>
    <lineage>
        <taxon>Eukaryota</taxon>
        <taxon>Fungi</taxon>
        <taxon>Fungi incertae sedis</taxon>
        <taxon>Mucoromycota</taxon>
        <taxon>Glomeromycotina</taxon>
        <taxon>Glomeromycetes</taxon>
        <taxon>Diversisporales</taxon>
        <taxon>Gigasporaceae</taxon>
        <taxon>Gigaspora</taxon>
    </lineage>
</organism>
<feature type="chain" id="PRO_5045941626" evidence="1">
    <location>
        <begin position="21"/>
        <end position="229"/>
    </location>
</feature>
<comment type="caution">
    <text evidence="2">The sequence shown here is derived from an EMBL/GenBank/DDBJ whole genome shotgun (WGS) entry which is preliminary data.</text>
</comment>
<evidence type="ECO:0000313" key="3">
    <source>
        <dbReference type="Proteomes" id="UP000789901"/>
    </source>
</evidence>
<gene>
    <name evidence="2" type="ORF">GMARGA_LOCUS32348</name>
</gene>
<protein>
    <submittedName>
        <fullName evidence="2">29821_t:CDS:1</fullName>
    </submittedName>
</protein>
<keyword evidence="1" id="KW-0732">Signal</keyword>
<accession>A0ABN7WL43</accession>
<evidence type="ECO:0000313" key="2">
    <source>
        <dbReference type="EMBL" id="CAG8835004.1"/>
    </source>
</evidence>